<sequence>MSQIENQHCSQIELQQKNNEKLEASTIADHNNSFKLEDKNNYNSELSKYSSTTILKNSPTYRDRQRIDSIGQPILKFGKQHKIQFSDNLIDVHIVENWKEYNVLDDEELEQKCNCWLI</sequence>
<dbReference type="EMBL" id="GG662527">
    <property type="protein sequence ID" value="EAS02636.2"/>
    <property type="molecule type" value="Genomic_DNA"/>
</dbReference>
<protein>
    <submittedName>
        <fullName evidence="1">Uncharacterized protein</fullName>
    </submittedName>
</protein>
<name>I7M380_TETTS</name>
<evidence type="ECO:0000313" key="1">
    <source>
        <dbReference type="EMBL" id="EAS02636.2"/>
    </source>
</evidence>
<evidence type="ECO:0000313" key="2">
    <source>
        <dbReference type="Proteomes" id="UP000009168"/>
    </source>
</evidence>
<dbReference type="AlphaFoldDB" id="I7M380"/>
<accession>I7M380</accession>
<keyword evidence="2" id="KW-1185">Reference proteome</keyword>
<dbReference type="InParanoid" id="I7M380"/>
<organism evidence="1 2">
    <name type="scientific">Tetrahymena thermophila (strain SB210)</name>
    <dbReference type="NCBI Taxonomy" id="312017"/>
    <lineage>
        <taxon>Eukaryota</taxon>
        <taxon>Sar</taxon>
        <taxon>Alveolata</taxon>
        <taxon>Ciliophora</taxon>
        <taxon>Intramacronucleata</taxon>
        <taxon>Oligohymenophorea</taxon>
        <taxon>Hymenostomatida</taxon>
        <taxon>Tetrahymenina</taxon>
        <taxon>Tetrahymenidae</taxon>
        <taxon>Tetrahymena</taxon>
    </lineage>
</organism>
<reference evidence="2" key="1">
    <citation type="journal article" date="2006" name="PLoS Biol.">
        <title>Macronuclear genome sequence of the ciliate Tetrahymena thermophila, a model eukaryote.</title>
        <authorList>
            <person name="Eisen J.A."/>
            <person name="Coyne R.S."/>
            <person name="Wu M."/>
            <person name="Wu D."/>
            <person name="Thiagarajan M."/>
            <person name="Wortman J.R."/>
            <person name="Badger J.H."/>
            <person name="Ren Q."/>
            <person name="Amedeo P."/>
            <person name="Jones K.M."/>
            <person name="Tallon L.J."/>
            <person name="Delcher A.L."/>
            <person name="Salzberg S.L."/>
            <person name="Silva J.C."/>
            <person name="Haas B.J."/>
            <person name="Majoros W.H."/>
            <person name="Farzad M."/>
            <person name="Carlton J.M."/>
            <person name="Smith R.K. Jr."/>
            <person name="Garg J."/>
            <person name="Pearlman R.E."/>
            <person name="Karrer K.M."/>
            <person name="Sun L."/>
            <person name="Manning G."/>
            <person name="Elde N.C."/>
            <person name="Turkewitz A.P."/>
            <person name="Asai D.J."/>
            <person name="Wilkes D.E."/>
            <person name="Wang Y."/>
            <person name="Cai H."/>
            <person name="Collins K."/>
            <person name="Stewart B.A."/>
            <person name="Lee S.R."/>
            <person name="Wilamowska K."/>
            <person name="Weinberg Z."/>
            <person name="Ruzzo W.L."/>
            <person name="Wloga D."/>
            <person name="Gaertig J."/>
            <person name="Frankel J."/>
            <person name="Tsao C.-C."/>
            <person name="Gorovsky M.A."/>
            <person name="Keeling P.J."/>
            <person name="Waller R.F."/>
            <person name="Patron N.J."/>
            <person name="Cherry J.M."/>
            <person name="Stover N.A."/>
            <person name="Krieger C.J."/>
            <person name="del Toro C."/>
            <person name="Ryder H.F."/>
            <person name="Williamson S.C."/>
            <person name="Barbeau R.A."/>
            <person name="Hamilton E.P."/>
            <person name="Orias E."/>
        </authorList>
    </citation>
    <scope>NUCLEOTIDE SEQUENCE [LARGE SCALE GENOMIC DNA]</scope>
    <source>
        <strain evidence="2">SB210</strain>
    </source>
</reference>
<dbReference type="OrthoDB" id="283966at2759"/>
<dbReference type="KEGG" id="tet:TTHERM_00578800"/>
<dbReference type="GeneID" id="7833769"/>
<proteinExistence type="predicted"/>
<dbReference type="Proteomes" id="UP000009168">
    <property type="component" value="Unassembled WGS sequence"/>
</dbReference>
<gene>
    <name evidence="1" type="ORF">TTHERM_00578800</name>
</gene>
<dbReference type="RefSeq" id="XP_001022881.2">
    <property type="nucleotide sequence ID" value="XM_001022881.2"/>
</dbReference>